<dbReference type="Gene3D" id="3.40.50.150">
    <property type="entry name" value="Vaccinia Virus protein VP39"/>
    <property type="match status" value="1"/>
</dbReference>
<dbReference type="InterPro" id="IPR013216">
    <property type="entry name" value="Methyltransf_11"/>
</dbReference>
<gene>
    <name evidence="2" type="ORF">ACFFRE_06065</name>
</gene>
<dbReference type="Pfam" id="PF08241">
    <property type="entry name" value="Methyltransf_11"/>
    <property type="match status" value="1"/>
</dbReference>
<protein>
    <submittedName>
        <fullName evidence="2">Class I SAM-dependent methyltransferase</fullName>
        <ecNumber evidence="2">2.1.1.-</ecNumber>
    </submittedName>
</protein>
<dbReference type="InterPro" id="IPR029063">
    <property type="entry name" value="SAM-dependent_MTases_sf"/>
</dbReference>
<accession>A0ABV6C1Z6</accession>
<name>A0ABV6C1Z6_9ACTN</name>
<reference evidence="2 3" key="1">
    <citation type="submission" date="2024-09" db="EMBL/GenBank/DDBJ databases">
        <authorList>
            <person name="Sun Q."/>
            <person name="Mori K."/>
        </authorList>
    </citation>
    <scope>NUCLEOTIDE SEQUENCE [LARGE SCALE GENOMIC DNA]</scope>
    <source>
        <strain evidence="2 3">JCM 15389</strain>
    </source>
</reference>
<keyword evidence="2" id="KW-0808">Transferase</keyword>
<dbReference type="GO" id="GO:0032259">
    <property type="term" value="P:methylation"/>
    <property type="evidence" value="ECO:0007669"/>
    <property type="project" value="UniProtKB-KW"/>
</dbReference>
<keyword evidence="2" id="KW-0489">Methyltransferase</keyword>
<dbReference type="CDD" id="cd02440">
    <property type="entry name" value="AdoMet_MTases"/>
    <property type="match status" value="1"/>
</dbReference>
<proteinExistence type="predicted"/>
<feature type="domain" description="Methyltransferase type 11" evidence="1">
    <location>
        <begin position="48"/>
        <end position="146"/>
    </location>
</feature>
<dbReference type="EC" id="2.1.1.-" evidence="2"/>
<comment type="caution">
    <text evidence="2">The sequence shown here is derived from an EMBL/GenBank/DDBJ whole genome shotgun (WGS) entry which is preliminary data.</text>
</comment>
<evidence type="ECO:0000259" key="1">
    <source>
        <dbReference type="Pfam" id="PF08241"/>
    </source>
</evidence>
<organism evidence="2 3">
    <name type="scientific">Aciditerrimonas ferrireducens</name>
    <dbReference type="NCBI Taxonomy" id="667306"/>
    <lineage>
        <taxon>Bacteria</taxon>
        <taxon>Bacillati</taxon>
        <taxon>Actinomycetota</taxon>
        <taxon>Acidimicrobiia</taxon>
        <taxon>Acidimicrobiales</taxon>
        <taxon>Acidimicrobiaceae</taxon>
        <taxon>Aciditerrimonas</taxon>
    </lineage>
</organism>
<dbReference type="RefSeq" id="WP_377788991.1">
    <property type="nucleotide sequence ID" value="NZ_JBHLYQ010000044.1"/>
</dbReference>
<dbReference type="GO" id="GO:0008168">
    <property type="term" value="F:methyltransferase activity"/>
    <property type="evidence" value="ECO:0007669"/>
    <property type="project" value="UniProtKB-KW"/>
</dbReference>
<dbReference type="PANTHER" id="PTHR43591:SF24">
    <property type="entry name" value="2-METHOXY-6-POLYPRENYL-1,4-BENZOQUINOL METHYLASE, MITOCHONDRIAL"/>
    <property type="match status" value="1"/>
</dbReference>
<dbReference type="SUPFAM" id="SSF53335">
    <property type="entry name" value="S-adenosyl-L-methionine-dependent methyltransferases"/>
    <property type="match status" value="1"/>
</dbReference>
<dbReference type="EMBL" id="JBHLYQ010000044">
    <property type="protein sequence ID" value="MFC0081709.1"/>
    <property type="molecule type" value="Genomic_DNA"/>
</dbReference>
<keyword evidence="3" id="KW-1185">Reference proteome</keyword>
<evidence type="ECO:0000313" key="2">
    <source>
        <dbReference type="EMBL" id="MFC0081709.1"/>
    </source>
</evidence>
<dbReference type="PANTHER" id="PTHR43591">
    <property type="entry name" value="METHYLTRANSFERASE"/>
    <property type="match status" value="1"/>
</dbReference>
<evidence type="ECO:0000313" key="3">
    <source>
        <dbReference type="Proteomes" id="UP001589788"/>
    </source>
</evidence>
<sequence length="275" mass="29662">MPSAASPPPRATYTHGYDRSVLAAHRWRTAENSAGYLLPFLAPGQRLLDLGCGVGTLTADLSARVAPGPVVALDLAAEVLAEAQRSIADAAGTGPVAFALADGLRLPFPDDSFDVVHAHQVLQHVADPVAVLAELRRVCRPGGLVAARDSDYLVELCSPADPRLARWRDLYVAVARRNGGEPAAGRYLVTWAERAGFGEIRASVSTWAFVTPEERRWWGETRAERTLASDLARHARAGGLAEPTELEDLAQAWRDWAHAPAGWCQLTHGEILCRP</sequence>
<dbReference type="Proteomes" id="UP001589788">
    <property type="component" value="Unassembled WGS sequence"/>
</dbReference>